<keyword evidence="4" id="KW-0969">Cilium</keyword>
<evidence type="ECO:0000313" key="5">
    <source>
        <dbReference type="Proteomes" id="UP000054396"/>
    </source>
</evidence>
<organism evidence="4 5">
    <name type="scientific">Pseudoponticoccus marisrubri</name>
    <dbReference type="NCBI Taxonomy" id="1685382"/>
    <lineage>
        <taxon>Bacteria</taxon>
        <taxon>Pseudomonadati</taxon>
        <taxon>Pseudomonadota</taxon>
        <taxon>Alphaproteobacteria</taxon>
        <taxon>Rhodobacterales</taxon>
        <taxon>Roseobacteraceae</taxon>
        <taxon>Pseudoponticoccus</taxon>
    </lineage>
</organism>
<evidence type="ECO:0000313" key="4">
    <source>
        <dbReference type="EMBL" id="KUF09597.1"/>
    </source>
</evidence>
<keyword evidence="4" id="KW-0966">Cell projection</keyword>
<dbReference type="AlphaFoldDB" id="A0A0W7WG85"/>
<dbReference type="OrthoDB" id="9807950at2"/>
<feature type="compositionally biased region" description="Basic and acidic residues" evidence="2">
    <location>
        <begin position="226"/>
        <end position="242"/>
    </location>
</feature>
<feature type="transmembrane region" description="Helical" evidence="3">
    <location>
        <begin position="100"/>
        <end position="124"/>
    </location>
</feature>
<keyword evidence="5" id="KW-1185">Reference proteome</keyword>
<dbReference type="Gene3D" id="3.40.1690.10">
    <property type="entry name" value="secretion proteins EscU"/>
    <property type="match status" value="1"/>
</dbReference>
<keyword evidence="4" id="KW-0282">Flagellum</keyword>
<gene>
    <name evidence="4" type="ORF">AVJ23_17100</name>
</gene>
<dbReference type="Proteomes" id="UP000054396">
    <property type="component" value="Unassembled WGS sequence"/>
</dbReference>
<comment type="caution">
    <text evidence="4">The sequence shown here is derived from an EMBL/GenBank/DDBJ whole genome shotgun (WGS) entry which is preliminary data.</text>
</comment>
<name>A0A0W7WG85_9RHOB</name>
<dbReference type="GO" id="GO:0005886">
    <property type="term" value="C:plasma membrane"/>
    <property type="evidence" value="ECO:0007669"/>
    <property type="project" value="TreeGrafter"/>
</dbReference>
<feature type="transmembrane region" description="Helical" evidence="3">
    <location>
        <begin position="145"/>
        <end position="166"/>
    </location>
</feature>
<dbReference type="PRINTS" id="PR00950">
    <property type="entry name" value="TYPE3IMSPROT"/>
</dbReference>
<dbReference type="InterPro" id="IPR006135">
    <property type="entry name" value="T3SS_substrate_exporter"/>
</dbReference>
<dbReference type="PANTHER" id="PTHR30531:SF12">
    <property type="entry name" value="FLAGELLAR BIOSYNTHETIC PROTEIN FLHB"/>
    <property type="match status" value="1"/>
</dbReference>
<accession>A0A0W7WG85</accession>
<feature type="transmembrane region" description="Helical" evidence="3">
    <location>
        <begin position="34"/>
        <end position="55"/>
    </location>
</feature>
<dbReference type="EMBL" id="LPXO01000012">
    <property type="protein sequence ID" value="KUF09597.1"/>
    <property type="molecule type" value="Genomic_DNA"/>
</dbReference>
<feature type="region of interest" description="Disordered" evidence="2">
    <location>
        <begin position="1"/>
        <end position="23"/>
    </location>
</feature>
<feature type="transmembrane region" description="Helical" evidence="3">
    <location>
        <begin position="186"/>
        <end position="214"/>
    </location>
</feature>
<proteinExistence type="inferred from homology"/>
<keyword evidence="3" id="KW-1133">Transmembrane helix</keyword>
<dbReference type="STRING" id="1685382.AVJ23_17100"/>
<dbReference type="RefSeq" id="WP_058863432.1">
    <property type="nucleotide sequence ID" value="NZ_LPXO01000012.1"/>
</dbReference>
<sequence length="363" mass="39910">MAGQEDSAEKSHEPSQRKLDEARKKGEIARAPDFLTAVAYLGLLVAGTMLGGAMVQGMSEAMLPLLEQPDRLRPLFFEDGATPVAGGLLTAALGPVAPLFVLPGLCVLAALFATRGFAFAGTKLTPKISRLSPVDNAKNKFGRKGLFEFFKSFVKLTVYSILLALFLRGQLEPIVGTAQESPAEAILMMTGLMMRFLFIVSLIAVAIGIIDLFWQQAEHRRKNRMSQKELRDESKEAEGDPHLKHHRRRRAQEMAMNQMMRDVPTADVILVNPTHYAVALKWSRRPGSAPTCVAKGQDLVAQRIRDKAQEAGVPIHSNPPATRALFATTELGAEISPEHYMAVAAAIRFAEAMRRKAREKGWK</sequence>
<dbReference type="PANTHER" id="PTHR30531">
    <property type="entry name" value="FLAGELLAR BIOSYNTHETIC PROTEIN FLHB"/>
    <property type="match status" value="1"/>
</dbReference>
<reference evidence="4 5" key="1">
    <citation type="submission" date="2015-12" db="EMBL/GenBank/DDBJ databases">
        <authorList>
            <person name="Shamseldin A."/>
            <person name="Moawad H."/>
            <person name="Abd El-Rahim W.M."/>
            <person name="Sadowsky M.J."/>
        </authorList>
    </citation>
    <scope>NUCLEOTIDE SEQUENCE [LARGE SCALE GENOMIC DNA]</scope>
    <source>
        <strain evidence="4 5">SJ5A-1</strain>
    </source>
</reference>
<comment type="similarity">
    <text evidence="1">Belongs to the type III secretion exporter family.</text>
</comment>
<dbReference type="SUPFAM" id="SSF160544">
    <property type="entry name" value="EscU C-terminal domain-like"/>
    <property type="match status" value="1"/>
</dbReference>
<dbReference type="Pfam" id="PF01312">
    <property type="entry name" value="Bac_export_2"/>
    <property type="match status" value="1"/>
</dbReference>
<evidence type="ECO:0000256" key="3">
    <source>
        <dbReference type="SAM" id="Phobius"/>
    </source>
</evidence>
<protein>
    <submittedName>
        <fullName evidence="4">Flagellar biosynthesis protein FlhB</fullName>
    </submittedName>
</protein>
<dbReference type="InterPro" id="IPR029025">
    <property type="entry name" value="T3SS_substrate_exporter_C"/>
</dbReference>
<feature type="region of interest" description="Disordered" evidence="2">
    <location>
        <begin position="224"/>
        <end position="249"/>
    </location>
</feature>
<evidence type="ECO:0000256" key="2">
    <source>
        <dbReference type="SAM" id="MobiDB-lite"/>
    </source>
</evidence>
<dbReference type="GO" id="GO:0009306">
    <property type="term" value="P:protein secretion"/>
    <property type="evidence" value="ECO:0007669"/>
    <property type="project" value="InterPro"/>
</dbReference>
<feature type="compositionally biased region" description="Basic and acidic residues" evidence="2">
    <location>
        <begin position="7"/>
        <end position="23"/>
    </location>
</feature>
<evidence type="ECO:0000256" key="1">
    <source>
        <dbReference type="ARBA" id="ARBA00010690"/>
    </source>
</evidence>
<keyword evidence="3" id="KW-0472">Membrane</keyword>
<keyword evidence="3" id="KW-0812">Transmembrane</keyword>